<organism evidence="1 2">
    <name type="scientific">Borrelia anserina BA2</name>
    <dbReference type="NCBI Taxonomy" id="1313293"/>
    <lineage>
        <taxon>Bacteria</taxon>
        <taxon>Pseudomonadati</taxon>
        <taxon>Spirochaetota</taxon>
        <taxon>Spirochaetia</taxon>
        <taxon>Spirochaetales</taxon>
        <taxon>Borreliaceae</taxon>
        <taxon>Borrelia</taxon>
    </lineage>
</organism>
<dbReference type="EMBL" id="CP005829">
    <property type="protein sequence ID" value="AHH08222.1"/>
    <property type="molecule type" value="Genomic_DNA"/>
</dbReference>
<dbReference type="AlphaFoldDB" id="W5SMQ8"/>
<dbReference type="HOGENOM" id="CLU_3340812_0_0_12"/>
<protein>
    <submittedName>
        <fullName evidence="1">Uncharacterized protein</fullName>
    </submittedName>
</protein>
<dbReference type="Proteomes" id="UP000019262">
    <property type="component" value="Chromosome"/>
</dbReference>
<reference evidence="1 2" key="1">
    <citation type="submission" date="2013-04" db="EMBL/GenBank/DDBJ databases">
        <title>Comparative Genomics of Relapsing Fever Spirochetes.</title>
        <authorList>
            <person name="Schwan T.G."/>
            <person name="Raffel S.J."/>
            <person name="Porcella S.F."/>
            <person name="Martens C.A."/>
            <person name="Bruno D.P."/>
            <person name="Rickefs S.M."/>
            <person name="Barbian K.B."/>
        </authorList>
    </citation>
    <scope>NUCLEOTIDE SEQUENCE [LARGE SCALE GENOMIC DNA]</scope>
    <source>
        <strain evidence="1 2">BA2</strain>
    </source>
</reference>
<gene>
    <name evidence="1" type="ORF">BAN_0900003</name>
</gene>
<accession>W5SMQ8</accession>
<name>W5SMQ8_BORAN</name>
<dbReference type="PATRIC" id="fig|1313293.3.peg.261"/>
<sequence length="37" mass="4319">MTYEIKNKKKNIFPIGVNATKRENDITANIKKNKNLK</sequence>
<evidence type="ECO:0000313" key="1">
    <source>
        <dbReference type="EMBL" id="AHH08222.1"/>
    </source>
</evidence>
<evidence type="ECO:0000313" key="2">
    <source>
        <dbReference type="Proteomes" id="UP000019262"/>
    </source>
</evidence>
<proteinExistence type="predicted"/>